<reference evidence="2 3" key="1">
    <citation type="journal article" date="2024" name="bioRxiv">
        <title>A reference genome for Trichogramma kaykai: A tiny desert-dwelling parasitoid wasp with competing sex-ratio distorters.</title>
        <authorList>
            <person name="Culotta J."/>
            <person name="Lindsey A.R."/>
        </authorList>
    </citation>
    <scope>NUCLEOTIDE SEQUENCE [LARGE SCALE GENOMIC DNA]</scope>
    <source>
        <strain evidence="2 3">KSX58</strain>
    </source>
</reference>
<comment type="caution">
    <text evidence="2">The sequence shown here is derived from an EMBL/GenBank/DDBJ whole genome shotgun (WGS) entry which is preliminary data.</text>
</comment>
<evidence type="ECO:0000256" key="1">
    <source>
        <dbReference type="SAM" id="MobiDB-lite"/>
    </source>
</evidence>
<organism evidence="2 3">
    <name type="scientific">Trichogramma kaykai</name>
    <dbReference type="NCBI Taxonomy" id="54128"/>
    <lineage>
        <taxon>Eukaryota</taxon>
        <taxon>Metazoa</taxon>
        <taxon>Ecdysozoa</taxon>
        <taxon>Arthropoda</taxon>
        <taxon>Hexapoda</taxon>
        <taxon>Insecta</taxon>
        <taxon>Pterygota</taxon>
        <taxon>Neoptera</taxon>
        <taxon>Endopterygota</taxon>
        <taxon>Hymenoptera</taxon>
        <taxon>Apocrita</taxon>
        <taxon>Proctotrupomorpha</taxon>
        <taxon>Chalcidoidea</taxon>
        <taxon>Trichogrammatidae</taxon>
        <taxon>Trichogramma</taxon>
    </lineage>
</organism>
<accession>A0ABD2XBN5</accession>
<feature type="region of interest" description="Disordered" evidence="1">
    <location>
        <begin position="240"/>
        <end position="263"/>
    </location>
</feature>
<feature type="compositionally biased region" description="Pro residues" evidence="1">
    <location>
        <begin position="184"/>
        <end position="194"/>
    </location>
</feature>
<sequence>MRVLVSAARTRLLAQGRTTKEEKKSSVISETVLVAVRDQQKRARVGRFGNAYACTRICTDCRSPRAYNNFTKSERVISRCTASRFHSREIDKSTWKKIPKRAISSNGAQCTRFILEFQSGRAFEMQRGIKQEQLKMHHIHTHGRVRPTHDAANKKAIANEKRTRRKFSIVSEYWCTTRVLSRRTPPPQPPPPLPSSSLEKERYSRARMSKPPSLRDRGAAKTHIERYIEMSFVLEREITRKKASTTSQKEKSEEKNAVRRIQARSSSLCQKNFRCAPRRPRSMRSMQLRYRLLLLQRYRQKRQQ</sequence>
<name>A0ABD2XBN5_9HYME</name>
<evidence type="ECO:0000313" key="2">
    <source>
        <dbReference type="EMBL" id="KAL3402071.1"/>
    </source>
</evidence>
<feature type="compositionally biased region" description="Basic and acidic residues" evidence="1">
    <location>
        <begin position="248"/>
        <end position="257"/>
    </location>
</feature>
<dbReference type="EMBL" id="JBJJXI010000040">
    <property type="protein sequence ID" value="KAL3402071.1"/>
    <property type="molecule type" value="Genomic_DNA"/>
</dbReference>
<keyword evidence="3" id="KW-1185">Reference proteome</keyword>
<evidence type="ECO:0000313" key="3">
    <source>
        <dbReference type="Proteomes" id="UP001627154"/>
    </source>
</evidence>
<proteinExistence type="predicted"/>
<protein>
    <submittedName>
        <fullName evidence="2">Uncharacterized protein</fullName>
    </submittedName>
</protein>
<gene>
    <name evidence="2" type="ORF">TKK_004900</name>
</gene>
<dbReference type="Proteomes" id="UP001627154">
    <property type="component" value="Unassembled WGS sequence"/>
</dbReference>
<dbReference type="AlphaFoldDB" id="A0ABD2XBN5"/>
<feature type="region of interest" description="Disordered" evidence="1">
    <location>
        <begin position="180"/>
        <end position="221"/>
    </location>
</feature>